<evidence type="ECO:0000313" key="1">
    <source>
        <dbReference type="EMBL" id="PXF57981.1"/>
    </source>
</evidence>
<evidence type="ECO:0000313" key="2">
    <source>
        <dbReference type="Proteomes" id="UP000248329"/>
    </source>
</evidence>
<accession>A0AC61KZP2</accession>
<comment type="caution">
    <text evidence="1">The sequence shown here is derived from an EMBL/GenBank/DDBJ whole genome shotgun (WGS) entry which is preliminary data.</text>
</comment>
<organism evidence="1 2">
    <name type="scientific">Candidatus Methanogaster sp</name>
    <dbReference type="NCBI Taxonomy" id="3386292"/>
    <lineage>
        <taxon>Archaea</taxon>
        <taxon>Methanobacteriati</taxon>
        <taxon>Methanobacteriota</taxon>
        <taxon>Stenosarchaea group</taxon>
        <taxon>Methanomicrobia</taxon>
        <taxon>Methanosarcinales</taxon>
        <taxon>ANME-2 cluster</taxon>
        <taxon>Candidatus Methanogasteraceae</taxon>
        <taxon>Candidatus Methanogaster</taxon>
    </lineage>
</organism>
<protein>
    <submittedName>
        <fullName evidence="1">Uncharacterized protein</fullName>
    </submittedName>
</protein>
<dbReference type="Proteomes" id="UP000248329">
    <property type="component" value="Unassembled WGS sequence"/>
</dbReference>
<name>A0AC61KZP2_9EURY</name>
<gene>
    <name evidence="1" type="ORF">C4B59_14160</name>
</gene>
<reference evidence="1" key="1">
    <citation type="submission" date="2018-01" db="EMBL/GenBank/DDBJ databases">
        <authorList>
            <person name="Krukenberg V."/>
        </authorList>
    </citation>
    <scope>NUCLEOTIDE SEQUENCE</scope>
    <source>
        <strain evidence="1">E20ANME2</strain>
    </source>
</reference>
<proteinExistence type="predicted"/>
<dbReference type="EMBL" id="PQXF01000044">
    <property type="protein sequence ID" value="PXF57981.1"/>
    <property type="molecule type" value="Genomic_DNA"/>
</dbReference>
<sequence length="284" mass="33419">MPEEKVATLTSSEKAAEHLGEILDILDKPVLFILDELEKVYKLEPHERVKFLDFMRAFMDTNKKSVFIFCFTRFSFNSLIKQHAALYSRIPRIILLKNFNRVQFNQFINNRFKQGLKESYSLNDIFENSFFDFLWELTAGNQRSGLFILDRFLEYSSLNKYNPLYDQGDLITFLELQPDIKDQLFDMLLYDAKERAQMDPKMTLILDILAKNYGGGPTTFAELFSNERCVYDQETLMNVIIKMLDEDIIKASKMNNDMHIIVNMDIPSILSKTKWLDKKKEAFE</sequence>